<dbReference type="GO" id="GO:0005794">
    <property type="term" value="C:Golgi apparatus"/>
    <property type="evidence" value="ECO:0007669"/>
    <property type="project" value="TreeGrafter"/>
</dbReference>
<dbReference type="PANTHER" id="PTHR10926">
    <property type="entry name" value="CELL CYCLE CONTROL PROTEIN 50"/>
    <property type="match status" value="1"/>
</dbReference>
<dbReference type="InterPro" id="IPR005045">
    <property type="entry name" value="CDC50/LEM3_fam"/>
</dbReference>
<dbReference type="EMBL" id="LNIX01000003">
    <property type="protein sequence ID" value="OXA58115.1"/>
    <property type="molecule type" value="Genomic_DNA"/>
</dbReference>
<evidence type="ECO:0000313" key="9">
    <source>
        <dbReference type="Proteomes" id="UP000198287"/>
    </source>
</evidence>
<feature type="transmembrane region" description="Helical" evidence="7">
    <location>
        <begin position="322"/>
        <end position="345"/>
    </location>
</feature>
<name>A0A226EK85_FOLCA</name>
<keyword evidence="5 6" id="KW-0472">Membrane</keyword>
<keyword evidence="4 7" id="KW-1133">Transmembrane helix</keyword>
<proteinExistence type="inferred from homology"/>
<dbReference type="OrthoDB" id="340608at2759"/>
<evidence type="ECO:0000313" key="8">
    <source>
        <dbReference type="EMBL" id="OXA58115.1"/>
    </source>
</evidence>
<feature type="transmembrane region" description="Helical" evidence="7">
    <location>
        <begin position="42"/>
        <end position="60"/>
    </location>
</feature>
<gene>
    <name evidence="8" type="ORF">Fcan01_07886</name>
</gene>
<comment type="similarity">
    <text evidence="2 6">Belongs to the CDC50/LEM3 family.</text>
</comment>
<evidence type="ECO:0000256" key="7">
    <source>
        <dbReference type="SAM" id="Phobius"/>
    </source>
</evidence>
<dbReference type="GO" id="GO:0005886">
    <property type="term" value="C:plasma membrane"/>
    <property type="evidence" value="ECO:0007669"/>
    <property type="project" value="TreeGrafter"/>
</dbReference>
<keyword evidence="3 7" id="KW-0812">Transmembrane</keyword>
<comment type="subcellular location">
    <subcellularLocation>
        <location evidence="1">Membrane</location>
        <topology evidence="1">Multi-pass membrane protein</topology>
    </subcellularLocation>
</comment>
<dbReference type="PANTHER" id="PTHR10926:SF0">
    <property type="entry name" value="CDC50, ISOFORM A"/>
    <property type="match status" value="1"/>
</dbReference>
<dbReference type="AlphaFoldDB" id="A0A226EK85"/>
<sequence length="377" mass="42818">MSSISSATNQKLKKKKTGWERLKQQELAAWQPIFSPRGISPLFLVFGVLLIPLGVLIFTMSKNIQELKFDYTDCLNSNGDKCSDIVQKMTGESCSCIINFQLEEPMKGKIRLYYALSNFYQNHREYVASRDDDQLLGKIGTSTPISPSSDCDPFGIAPNGKIYFPCGAIANSMFNDTYTMFRHLNDGSKTEVRMIRTGIAWESDKKHKFKNPDLFLDINNTKFWDKFVQPRDWGKSLWDLDKVDANNNGLQNEDLIVWMRVSALPNFRKLHRFIDMASLGSNGEMPKGSYSFEIQYNYEVASFEGTKTLILTEQAFFGGRNVILGIILMSVGSFVLLLGLILLLLSFKRRTTWSRGSKISRDYGTQGTTTVRRSKIA</sequence>
<evidence type="ECO:0000256" key="5">
    <source>
        <dbReference type="ARBA" id="ARBA00023136"/>
    </source>
</evidence>
<comment type="caution">
    <text evidence="8">The sequence shown here is derived from an EMBL/GenBank/DDBJ whole genome shotgun (WGS) entry which is preliminary data.</text>
</comment>
<reference evidence="8 9" key="1">
    <citation type="submission" date="2015-12" db="EMBL/GenBank/DDBJ databases">
        <title>The genome of Folsomia candida.</title>
        <authorList>
            <person name="Faddeeva A."/>
            <person name="Derks M.F."/>
            <person name="Anvar Y."/>
            <person name="Smit S."/>
            <person name="Van Straalen N."/>
            <person name="Roelofs D."/>
        </authorList>
    </citation>
    <scope>NUCLEOTIDE SEQUENCE [LARGE SCALE GENOMIC DNA]</scope>
    <source>
        <strain evidence="8 9">VU population</strain>
        <tissue evidence="8">Whole body</tissue>
    </source>
</reference>
<accession>A0A226EK85</accession>
<evidence type="ECO:0000256" key="6">
    <source>
        <dbReference type="PIRNR" id="PIRNR015840"/>
    </source>
</evidence>
<dbReference type="STRING" id="158441.A0A226EK85"/>
<evidence type="ECO:0000256" key="2">
    <source>
        <dbReference type="ARBA" id="ARBA00009457"/>
    </source>
</evidence>
<evidence type="ECO:0000256" key="3">
    <source>
        <dbReference type="ARBA" id="ARBA00022692"/>
    </source>
</evidence>
<evidence type="ECO:0000256" key="1">
    <source>
        <dbReference type="ARBA" id="ARBA00004141"/>
    </source>
</evidence>
<dbReference type="OMA" id="AHIRECK"/>
<dbReference type="Pfam" id="PF03381">
    <property type="entry name" value="CDC50"/>
    <property type="match status" value="1"/>
</dbReference>
<dbReference type="Proteomes" id="UP000198287">
    <property type="component" value="Unassembled WGS sequence"/>
</dbReference>
<evidence type="ECO:0000256" key="4">
    <source>
        <dbReference type="ARBA" id="ARBA00022989"/>
    </source>
</evidence>
<dbReference type="PIRSF" id="PIRSF015840">
    <property type="entry name" value="DUF284_TM_euk"/>
    <property type="match status" value="1"/>
</dbReference>
<protein>
    <submittedName>
        <fullName evidence="8">Cell cycle control protein 50A</fullName>
    </submittedName>
</protein>
<dbReference type="GO" id="GO:0005783">
    <property type="term" value="C:endoplasmic reticulum"/>
    <property type="evidence" value="ECO:0007669"/>
    <property type="project" value="TreeGrafter"/>
</dbReference>
<organism evidence="8 9">
    <name type="scientific">Folsomia candida</name>
    <name type="common">Springtail</name>
    <dbReference type="NCBI Taxonomy" id="158441"/>
    <lineage>
        <taxon>Eukaryota</taxon>
        <taxon>Metazoa</taxon>
        <taxon>Ecdysozoa</taxon>
        <taxon>Arthropoda</taxon>
        <taxon>Hexapoda</taxon>
        <taxon>Collembola</taxon>
        <taxon>Entomobryomorpha</taxon>
        <taxon>Isotomoidea</taxon>
        <taxon>Isotomidae</taxon>
        <taxon>Proisotominae</taxon>
        <taxon>Folsomia</taxon>
    </lineage>
</organism>
<keyword evidence="9" id="KW-1185">Reference proteome</keyword>